<feature type="binding site" evidence="11">
    <location>
        <position position="1079"/>
    </location>
    <ligand>
        <name>GTP</name>
        <dbReference type="ChEBI" id="CHEBI:37565"/>
    </ligand>
</feature>
<evidence type="ECO:0000259" key="12">
    <source>
        <dbReference type="PROSITE" id="PS51332"/>
    </source>
</evidence>
<feature type="binding site" evidence="11">
    <location>
        <position position="296"/>
    </location>
    <ligand>
        <name>Mg(2+)</name>
        <dbReference type="ChEBI" id="CHEBI:18420"/>
        <label>2</label>
    </ligand>
</feature>
<evidence type="ECO:0000256" key="9">
    <source>
        <dbReference type="ARBA" id="ARBA00023235"/>
    </source>
</evidence>
<dbReference type="InterPro" id="IPR016176">
    <property type="entry name" value="Cbl-dep_enz_cat"/>
</dbReference>
<dbReference type="AlphaFoldDB" id="E6S9R8"/>
<dbReference type="STRING" id="710696.Intca_2805"/>
<comment type="cofactor">
    <cofactor evidence="1 11">
        <name>adenosylcob(III)alamin</name>
        <dbReference type="ChEBI" id="CHEBI:18408"/>
    </cofactor>
</comment>
<dbReference type="GO" id="GO:0031419">
    <property type="term" value="F:cobalamin binding"/>
    <property type="evidence" value="ECO:0007669"/>
    <property type="project" value="UniProtKB-UniRule"/>
</dbReference>
<dbReference type="eggNOG" id="COG2185">
    <property type="taxonomic scope" value="Bacteria"/>
</dbReference>
<keyword evidence="5 11" id="KW-0547">Nucleotide-binding</keyword>
<feature type="binding site" evidence="11">
    <location>
        <position position="236"/>
    </location>
    <ligand>
        <name>Mg(2+)</name>
        <dbReference type="ChEBI" id="CHEBI:18420"/>
        <label>2</label>
    </ligand>
</feature>
<keyword evidence="3 11" id="KW-0846">Cobalamin</keyword>
<dbReference type="Gene3D" id="3.20.20.240">
    <property type="entry name" value="Methylmalonyl-CoA mutase"/>
    <property type="match status" value="1"/>
</dbReference>
<dbReference type="InterPro" id="IPR006099">
    <property type="entry name" value="MeMalonylCoA_mutase_a/b_cat"/>
</dbReference>
<dbReference type="NCBIfam" id="TIGR00640">
    <property type="entry name" value="acid_CoA_mut_C"/>
    <property type="match status" value="1"/>
</dbReference>
<feature type="binding site" description="axial binding residue" evidence="11">
    <location>
        <position position="27"/>
    </location>
    <ligand>
        <name>adenosylcob(III)alamin</name>
        <dbReference type="ChEBI" id="CHEBI:18408"/>
    </ligand>
    <ligandPart>
        <name>Co</name>
        <dbReference type="ChEBI" id="CHEBI:27638"/>
    </ligandPart>
</feature>
<keyword evidence="6 11" id="KW-0378">Hydrolase</keyword>
<dbReference type="Pfam" id="PF02310">
    <property type="entry name" value="B12-binding"/>
    <property type="match status" value="1"/>
</dbReference>
<sequence length="1080" mass="118581">MSNPKPELHQPAHHVRIVTASSLFDGHDASINIMRRIMQSQGAEVIHLGHNRSVQEVVDAAIEEDVQGIAVSSYQGGHVEYFEYLVELLKENGAEHIRVVGGGGGVIVPEEIARLRSSGVTIFSPEDGQRLGLAGMINTIIKDCDFDPWDVRAAGLDAVLAGERAAVARAITGAQEGDLDSGTLEAIREAASRRQVPVLGITGTGGSGKSSLTDELVRRLRLDQQDKLRVAILAIDPTRSRGGGALLGDRIRMSSLDGDRAFFRSLATRGHSQVPANLADVIAITKSAGFDLVILETPGIGQGDAAIVDYADVSLYVMTPEFGASSQLEKIDMLDRADVVAINKFERRGAEDALRDVGRQLVRNREAFGRGPGDMPVFGTSAATFNDDGVTALYQELRGLLAEKGVPVEEGALPAVSTKQSTRIATVVPSSRVRYLAEISETVRDYHSTTEELAAQAARVQRLEAVRDELAAAGSEAAPVEQLLDAARRELPSEVADQLAGWPRIVEAYSGDEQVITIRDKEIRNVLTRESLSGNKIPRVALPRYSDHGELVSFLRRENLPGYYPFTAGVFPFKREGEDPARMFAGEGDPFRTNRRFKLLSEGQPATRLSTAFDSVTLYGRDPDPRPDVYGKVGTSGVSIATLDDMKALYDGFDLVSPTTSVSMTINGPAPTILAFFLNTAIDQQLDRFREREGREPSGAETEEIRAFALANVRGTVQADILKEDQGQNTCIFSTEFSLKMMADIQQWFIEHHVRNFYSVSISGYHIAEAGANPISQLAFTLANGFTYVESYLARGMSIDDFAPNLSFFFSNGMDPEYTVLGRVARRIWAVAMKEKYGANDRSQKLKYHVQTSGRSLHAQEMQFNDIRTTLQALCAIYDNANSLHTNAYDEAVTTPTEDSVRRALAIQLIINREWGLAINENPLQGSFIVDELTDLVEAAVLREFDKITERGGVLGAMETGYQRGRIQDESMLYEHRKHDGSLPIIGVNTFRNPHADDEEPKTIELARGTEEEKQSQLARVRAFQQAHADEAKVALEELRQVAIEGGNVFDVLMRAARVCSLQQVTEAFFEVGGQYRRNV</sequence>
<evidence type="ECO:0000256" key="2">
    <source>
        <dbReference type="ARBA" id="ARBA00011870"/>
    </source>
</evidence>
<comment type="similarity">
    <text evidence="11">Belongs to the IcmF family.</text>
</comment>
<name>E6S9R8_INTC7</name>
<feature type="binding site" evidence="11">
    <location>
        <position position="249"/>
    </location>
    <ligand>
        <name>Mg(2+)</name>
        <dbReference type="ChEBI" id="CHEBI:18420"/>
        <label>1</label>
        <note>catalytic</note>
    </ligand>
</feature>
<dbReference type="OrthoDB" id="9762378at2"/>
<comment type="caution">
    <text evidence="11">Lacks conserved residue(s) required for the propagation of feature annotation.</text>
</comment>
<dbReference type="GO" id="GO:0000287">
    <property type="term" value="F:magnesium ion binding"/>
    <property type="evidence" value="ECO:0007669"/>
    <property type="project" value="UniProtKB-UniRule"/>
</dbReference>
<comment type="catalytic activity">
    <reaction evidence="11">
        <text>2-methylpropanoyl-CoA = butanoyl-CoA</text>
        <dbReference type="Rhea" id="RHEA:13141"/>
        <dbReference type="ChEBI" id="CHEBI:57338"/>
        <dbReference type="ChEBI" id="CHEBI:57371"/>
        <dbReference type="EC" id="5.4.99.13"/>
    </reaction>
</comment>
<feature type="binding site" evidence="11">
    <location>
        <begin position="343"/>
        <end position="346"/>
    </location>
    <ligand>
        <name>GTP</name>
        <dbReference type="ChEBI" id="CHEBI:37565"/>
    </ligand>
</feature>
<dbReference type="Gene3D" id="3.40.50.300">
    <property type="entry name" value="P-loop containing nucleotide triphosphate hydrolases"/>
    <property type="match status" value="1"/>
</dbReference>
<dbReference type="EC" id="5.4.99.13" evidence="11"/>
<dbReference type="GO" id="GO:0047727">
    <property type="term" value="F:isobutyryl-CoA mutase activity"/>
    <property type="evidence" value="ECO:0007669"/>
    <property type="project" value="UniProtKB-UniRule"/>
</dbReference>
<feature type="binding site" evidence="11">
    <location>
        <position position="210"/>
    </location>
    <ligand>
        <name>Mg(2+)</name>
        <dbReference type="ChEBI" id="CHEBI:18420"/>
        <label>1</label>
        <note>catalytic</note>
    </ligand>
</feature>
<dbReference type="PROSITE" id="PS51332">
    <property type="entry name" value="B12_BINDING"/>
    <property type="match status" value="1"/>
</dbReference>
<keyword evidence="11" id="KW-0460">Magnesium</keyword>
<dbReference type="GO" id="GO:0005525">
    <property type="term" value="F:GTP binding"/>
    <property type="evidence" value="ECO:0007669"/>
    <property type="project" value="UniProtKB-UniRule"/>
</dbReference>
<evidence type="ECO:0000256" key="4">
    <source>
        <dbReference type="ARBA" id="ARBA00022723"/>
    </source>
</evidence>
<dbReference type="GO" id="GO:0034784">
    <property type="term" value="F:pivalyl-CoA mutase activity"/>
    <property type="evidence" value="ECO:0007669"/>
    <property type="project" value="InterPro"/>
</dbReference>
<dbReference type="GO" id="GO:0006637">
    <property type="term" value="P:acyl-CoA metabolic process"/>
    <property type="evidence" value="ECO:0007669"/>
    <property type="project" value="UniProtKB-UniRule"/>
</dbReference>
<dbReference type="EMBL" id="CP002343">
    <property type="protein sequence ID" value="ADU49306.1"/>
    <property type="molecule type" value="Genomic_DNA"/>
</dbReference>
<dbReference type="Pfam" id="PF01642">
    <property type="entry name" value="MM_CoA_mutase"/>
    <property type="match status" value="2"/>
</dbReference>
<evidence type="ECO:0000256" key="3">
    <source>
        <dbReference type="ARBA" id="ARBA00022628"/>
    </source>
</evidence>
<comment type="cofactor">
    <cofactor evidence="11">
        <name>Mg(2+)</name>
        <dbReference type="ChEBI" id="CHEBI:18420"/>
    </cofactor>
</comment>
<dbReference type="InterPro" id="IPR052040">
    <property type="entry name" value="GTPase/Isobutyryl-CoA_mutase"/>
</dbReference>
<dbReference type="InterPro" id="IPR053439">
    <property type="entry name" value="IcmF/GTPase_domain"/>
</dbReference>
<feature type="binding site" evidence="11">
    <location>
        <position position="252"/>
    </location>
    <ligand>
        <name>GTP</name>
        <dbReference type="ChEBI" id="CHEBI:37565"/>
    </ligand>
</feature>
<reference evidence="13 14" key="1">
    <citation type="journal article" date="2010" name="Stand. Genomic Sci.">
        <title>Complete genome sequence of Intrasporangium calvum type strain (7 KIP).</title>
        <authorList>
            <person name="Del Rio T.G."/>
            <person name="Chertkov O."/>
            <person name="Yasawong M."/>
            <person name="Lucas S."/>
            <person name="Deshpande S."/>
            <person name="Cheng J.F."/>
            <person name="Detter C."/>
            <person name="Tapia R."/>
            <person name="Han C."/>
            <person name="Goodwin L."/>
            <person name="Pitluck S."/>
            <person name="Liolios K."/>
            <person name="Ivanova N."/>
            <person name="Mavromatis K."/>
            <person name="Pati A."/>
            <person name="Chen A."/>
            <person name="Palaniappan K."/>
            <person name="Land M."/>
            <person name="Hauser L."/>
            <person name="Chang Y.J."/>
            <person name="Jeffries C.D."/>
            <person name="Rohde M."/>
            <person name="Pukall R."/>
            <person name="Sikorski J."/>
            <person name="Goker M."/>
            <person name="Woyke T."/>
            <person name="Bristow J."/>
            <person name="Eisen J.A."/>
            <person name="Markowitz V."/>
            <person name="Hugenholtz P."/>
            <person name="Kyrpides N.C."/>
            <person name="Klenk H.P."/>
            <person name="Lapidus A."/>
        </authorList>
    </citation>
    <scope>NUCLEOTIDE SEQUENCE [LARGE SCALE GENOMIC DNA]</scope>
    <source>
        <strain evidence="14">ATCC 23552 / DSM 43043 / JCM 3097 / NBRC 12989 / 7 KIP</strain>
    </source>
</reference>
<comment type="subunit">
    <text evidence="2">Heterodimer of an alpha and a beta chain.</text>
</comment>
<feature type="binding site" evidence="11">
    <location>
        <position position="249"/>
    </location>
    <ligand>
        <name>Mg(2+)</name>
        <dbReference type="ChEBI" id="CHEBI:18420"/>
        <label>2</label>
    </ligand>
</feature>
<evidence type="ECO:0000256" key="7">
    <source>
        <dbReference type="ARBA" id="ARBA00023134"/>
    </source>
</evidence>
<dbReference type="Pfam" id="PF03308">
    <property type="entry name" value="MeaB"/>
    <property type="match status" value="1"/>
</dbReference>
<feature type="binding site" evidence="11">
    <location>
        <position position="296"/>
    </location>
    <ligand>
        <name>Mg(2+)</name>
        <dbReference type="ChEBI" id="CHEBI:18420"/>
        <label>1</label>
        <note>catalytic</note>
    </ligand>
</feature>
<dbReference type="GO" id="GO:0004494">
    <property type="term" value="F:methylmalonyl-CoA mutase activity"/>
    <property type="evidence" value="ECO:0007669"/>
    <property type="project" value="InterPro"/>
</dbReference>
<organism evidence="13 14">
    <name type="scientific">Intrasporangium calvum (strain ATCC 23552 / DSM 43043 / JCM 3097 / NBRC 12989 / NCIMB 10167 / NRRL B-3866 / 7 KIP)</name>
    <dbReference type="NCBI Taxonomy" id="710696"/>
    <lineage>
        <taxon>Bacteria</taxon>
        <taxon>Bacillati</taxon>
        <taxon>Actinomycetota</taxon>
        <taxon>Actinomycetes</taxon>
        <taxon>Micrococcales</taxon>
        <taxon>Intrasporangiaceae</taxon>
        <taxon>Intrasporangium</taxon>
    </lineage>
</organism>
<dbReference type="HOGENOM" id="CLU_009523_2_0_11"/>
<accession>E6S9R8</accession>
<feature type="domain" description="B12-binding" evidence="12">
    <location>
        <begin position="14"/>
        <end position="151"/>
    </location>
</feature>
<keyword evidence="11" id="KW-0511">Multifunctional enzyme</keyword>
<keyword evidence="14" id="KW-1185">Reference proteome</keyword>
<gene>
    <name evidence="11" type="primary">icmF</name>
    <name evidence="13" type="ordered locus">Intca_2805</name>
</gene>
<feature type="binding site" evidence="11">
    <location>
        <position position="573"/>
    </location>
    <ligand>
        <name>substrate</name>
    </ligand>
</feature>
<keyword evidence="4 11" id="KW-0479">Metal-binding</keyword>
<feature type="binding site" evidence="11">
    <location>
        <position position="959"/>
    </location>
    <ligand>
        <name>GTP</name>
        <dbReference type="ChEBI" id="CHEBI:37565"/>
    </ligand>
</feature>
<keyword evidence="10 11" id="KW-0170">Cobalt</keyword>
<comment type="subunit">
    <text evidence="11">Homodimer.</text>
</comment>
<protein>
    <recommendedName>
        <fullName evidence="11">Fused isobutyryl-CoA mutase</fullName>
    </recommendedName>
    <domain>
        <recommendedName>
            <fullName evidence="11">Isobutyryl-CoA mutase</fullName>
            <shortName evidence="11">ICM</shortName>
            <ecNumber evidence="11">5.4.99.13</ecNumber>
        </recommendedName>
    </domain>
    <domain>
        <recommendedName>
            <fullName evidence="11">P-loop GTPase</fullName>
            <ecNumber evidence="11">3.6.5.-</ecNumber>
        </recommendedName>
        <alternativeName>
            <fullName evidence="11">G-protein chaperone</fullName>
        </alternativeName>
    </domain>
</protein>
<dbReference type="InterPro" id="IPR006158">
    <property type="entry name" value="Cobalamin-bd"/>
</dbReference>
<feature type="binding site" evidence="11">
    <location>
        <position position="297"/>
    </location>
    <ligand>
        <name>Mg(2+)</name>
        <dbReference type="ChEBI" id="CHEBI:18420"/>
        <label>2</label>
    </ligand>
</feature>
<dbReference type="EC" id="3.6.5.-" evidence="11"/>
<feature type="region of interest" description="Linker" evidence="11">
    <location>
        <begin position="404"/>
        <end position="565"/>
    </location>
</feature>
<feature type="binding site" evidence="11">
    <location>
        <position position="235"/>
    </location>
    <ligand>
        <name>Mg(2+)</name>
        <dbReference type="ChEBI" id="CHEBI:18420"/>
        <label>2</label>
    </ligand>
</feature>
<evidence type="ECO:0000313" key="14">
    <source>
        <dbReference type="Proteomes" id="UP000008914"/>
    </source>
</evidence>
<feature type="binding site" evidence="11">
    <location>
        <position position="807"/>
    </location>
    <ligand>
        <name>substrate</name>
    </ligand>
</feature>
<dbReference type="Gene3D" id="3.40.50.280">
    <property type="entry name" value="Cobalamin-binding domain"/>
    <property type="match status" value="1"/>
</dbReference>
<evidence type="ECO:0000256" key="1">
    <source>
        <dbReference type="ARBA" id="ARBA00001922"/>
    </source>
</evidence>
<dbReference type="InterPro" id="IPR027417">
    <property type="entry name" value="P-loop_NTPase"/>
</dbReference>
<feature type="binding site" evidence="11">
    <location>
        <position position="847"/>
    </location>
    <ligand>
        <name>substrate</name>
    </ligand>
</feature>
<comment type="domain">
    <text evidence="11">Is composed of four functional domains: the N-terminal 5'-deoxyadenosylcobalamin binding region that is homologous to the small subunit of ICM (IcmB), a middle P-loop GTPase domain (MeaI) that likely acts as a chaperone for ICM, a structured linker region involved in dimer formation, and a C-terminal part that is homologous to the large substrate-binding subunit of ICM (IcmA).</text>
</comment>
<feature type="binding site" evidence="11">
    <location>
        <position position="714"/>
    </location>
    <ligand>
        <name>substrate</name>
    </ligand>
</feature>
<dbReference type="KEGG" id="ica:Intca_2805"/>
<evidence type="ECO:0000256" key="5">
    <source>
        <dbReference type="ARBA" id="ARBA00022741"/>
    </source>
</evidence>
<evidence type="ECO:0000256" key="6">
    <source>
        <dbReference type="ARBA" id="ARBA00022801"/>
    </source>
</evidence>
<dbReference type="GO" id="GO:0003924">
    <property type="term" value="F:GTPase activity"/>
    <property type="evidence" value="ECO:0007669"/>
    <property type="project" value="UniProtKB-UniRule"/>
</dbReference>
<evidence type="ECO:0000313" key="13">
    <source>
        <dbReference type="EMBL" id="ADU49306.1"/>
    </source>
</evidence>
<evidence type="ECO:0000256" key="10">
    <source>
        <dbReference type="ARBA" id="ARBA00023285"/>
    </source>
</evidence>
<dbReference type="SUPFAM" id="SSF52540">
    <property type="entry name" value="P-loop containing nucleoside triphosphate hydrolases"/>
    <property type="match status" value="1"/>
</dbReference>
<keyword evidence="9 11" id="KW-0413">Isomerase</keyword>
<evidence type="ECO:0000256" key="8">
    <source>
        <dbReference type="ARBA" id="ARBA00023186"/>
    </source>
</evidence>
<dbReference type="Proteomes" id="UP000008914">
    <property type="component" value="Chromosome"/>
</dbReference>
<dbReference type="NCBIfam" id="NF045497">
    <property type="entry name" value="IsobCoAmut_IcmF"/>
    <property type="match status" value="1"/>
</dbReference>
<keyword evidence="8 11" id="KW-0143">Chaperone</keyword>
<dbReference type="PANTHER" id="PTHR43087">
    <property type="entry name" value="LYSINE/ARGININE/ORNITHINE TRANSPORT SYSTEM KINASE"/>
    <property type="match status" value="1"/>
</dbReference>
<evidence type="ECO:0000256" key="11">
    <source>
        <dbReference type="HAMAP-Rule" id="MF_02050"/>
    </source>
</evidence>
<feature type="binding site" evidence="11">
    <location>
        <begin position="206"/>
        <end position="211"/>
    </location>
    <ligand>
        <name>GTP</name>
        <dbReference type="ChEBI" id="CHEBI:37565"/>
    </ligand>
</feature>
<proteinExistence type="inferred from homology"/>
<dbReference type="RefSeq" id="WP_013493618.1">
    <property type="nucleotide sequence ID" value="NC_014830.1"/>
</dbReference>
<comment type="catalytic activity">
    <reaction evidence="11">
        <text>GTP + H2O = GDP + phosphate + H(+)</text>
        <dbReference type="Rhea" id="RHEA:19669"/>
        <dbReference type="ChEBI" id="CHEBI:15377"/>
        <dbReference type="ChEBI" id="CHEBI:15378"/>
        <dbReference type="ChEBI" id="CHEBI:37565"/>
        <dbReference type="ChEBI" id="CHEBI:43474"/>
        <dbReference type="ChEBI" id="CHEBI:58189"/>
    </reaction>
</comment>
<dbReference type="InterPro" id="IPR006098">
    <property type="entry name" value="MMCoA_mutase_a_cat"/>
</dbReference>
<dbReference type="eggNOG" id="COG1703">
    <property type="taxonomic scope" value="Bacteria"/>
</dbReference>
<dbReference type="HAMAP" id="MF_02050">
    <property type="entry name" value="IcmF"/>
    <property type="match status" value="1"/>
</dbReference>
<dbReference type="SUPFAM" id="SSF52242">
    <property type="entry name" value="Cobalamin (vitamin B12)-binding domain"/>
    <property type="match status" value="1"/>
</dbReference>
<dbReference type="eggNOG" id="COG1884">
    <property type="taxonomic scope" value="Bacteria"/>
</dbReference>
<dbReference type="PANTHER" id="PTHR43087:SF1">
    <property type="entry name" value="LAO_AO TRANSPORT SYSTEM ATPASE"/>
    <property type="match status" value="1"/>
</dbReference>
<dbReference type="SUPFAM" id="SSF51703">
    <property type="entry name" value="Cobalamin (vitamin B12)-dependent enzymes"/>
    <property type="match status" value="1"/>
</dbReference>
<comment type="function">
    <text evidence="11">Catalyzes the reversible interconversion of isobutyryl-CoA and n-butyryl-CoA, using radical chemistry. Also exhibits GTPase activity, associated with its G-protein domain (MeaI) that functions as a chaperone that assists cofactor delivery and proper holo-enzyme assembly.</text>
</comment>
<feature type="binding site" evidence="11">
    <location>
        <position position="758"/>
    </location>
    <ligand>
        <name>substrate</name>
    </ligand>
</feature>
<feature type="binding site" evidence="11">
    <location>
        <position position="608"/>
    </location>
    <ligand>
        <name>substrate</name>
    </ligand>
</feature>
<dbReference type="NCBIfam" id="TIGR00641">
    <property type="entry name" value="acid_CoA_mut_N"/>
    <property type="match status" value="1"/>
</dbReference>
<keyword evidence="7 11" id="KW-0342">GTP-binding</keyword>
<dbReference type="InterPro" id="IPR006159">
    <property type="entry name" value="Acid_CoA_mut_C"/>
</dbReference>
<dbReference type="InterPro" id="IPR036724">
    <property type="entry name" value="Cobalamin-bd_sf"/>
</dbReference>
<dbReference type="InterPro" id="IPR033669">
    <property type="entry name" value="IcmF"/>
</dbReference>
<feature type="binding site" evidence="11">
    <location>
        <position position="842"/>
    </location>
    <ligand>
        <name>substrate</name>
    </ligand>
</feature>